<dbReference type="Pfam" id="PF07842">
    <property type="entry name" value="GCFC"/>
    <property type="match status" value="1"/>
</dbReference>
<dbReference type="PANTHER" id="PTHR23329">
    <property type="entry name" value="TUFTELIN-INTERACTING PROTEIN 11-RELATED"/>
    <property type="match status" value="1"/>
</dbReference>
<dbReference type="InterPro" id="IPR000467">
    <property type="entry name" value="G_patch_dom"/>
</dbReference>
<dbReference type="AlphaFoldDB" id="A0AAN6M0K9"/>
<dbReference type="GO" id="GO:0000390">
    <property type="term" value="P:spliceosomal complex disassembly"/>
    <property type="evidence" value="ECO:0007669"/>
    <property type="project" value="InterPro"/>
</dbReference>
<sequence length="807" mass="89308">MASAENVKRPKCTVVTPARPIIARWLPSREAVRRPPSTVHPPPSTLHRALLRSCANTPPSSATPFSPATRTAALGRRQGLGRLAPTLATPRTPPLAADMSEDEQPPKKRSFRQSFRQTKKKPDGNGSEGHFSGLGAKLMGKMGWKKGEGLGASGEGIAAPIEVKLRNTKGGVGAVSELSEQQKTEQRRRARREAEEKGEVYVDSSEEERQRRKRRKVGGGIATATGPSTPSSTPRPKKTIYDLKAAGFEVPRGLESIVDATGNQVKPSSLSLRGEHTVFQTSLTGKVQRELAAFADAAAGVESDAQNIDLESDRLAAELKTLERDVLELTDIHSRLAELPTRPWPELIEGLKDLRRAYPSRSFEKEAIAVLRPTFERRIASWDPSTDTMEDLAKSLEDLAIVDSPSGSSTLPSSQIGRIVLAPIYPQNTSISRRSTTPYETLMLSWFAHLQTAMVHGFQPDAPSASSFLRIIDTWDPVLPRFIKARITKQIRLRCSAAIDSWNVRKAIKHRDSPFPQWIFDFLPYYPDIFTACKGKLRAVLEIWPLQRGIIPGIQLWKKAFSGPVDQMLVNHLLPRLAEHLRGLEIDPADQKTDVVSAVLAWKPVLSSQVIAEILHSAFFPNFYNVLHSWSSYAEAQYAEIGTWVQWWKNETLGDYIASLESDWIQAYNLINTAIDLLDLDGDTNMEDLPLPQVEPQRVPAAPQTPQPSRSRKTQPTQPASGETENVSFKDYADSWCAEQDVILLPLRKKDEVTGMPLFRIAASATGAGGVTVYFKGDNIFAQNKKDKSVWDPVGLNDDLVARAEGR</sequence>
<dbReference type="PROSITE" id="PS50174">
    <property type="entry name" value="G_PATCH"/>
    <property type="match status" value="1"/>
</dbReference>
<dbReference type="InterPro" id="IPR045211">
    <property type="entry name" value="TFP11/STIP/Ntr1"/>
</dbReference>
<feature type="coiled-coil region" evidence="2">
    <location>
        <begin position="305"/>
        <end position="332"/>
    </location>
</feature>
<comment type="caution">
    <text evidence="5">The sequence shown here is derived from an EMBL/GenBank/DDBJ whole genome shotgun (WGS) entry which is preliminary data.</text>
</comment>
<keyword evidence="6" id="KW-1185">Reference proteome</keyword>
<comment type="similarity">
    <text evidence="1">Belongs to the TFP11/STIP family.</text>
</comment>
<feature type="compositionally biased region" description="Polar residues" evidence="3">
    <location>
        <begin position="714"/>
        <end position="726"/>
    </location>
</feature>
<dbReference type="PANTHER" id="PTHR23329:SF1">
    <property type="entry name" value="TUFTELIN-INTERACTING PROTEIN 11"/>
    <property type="match status" value="1"/>
</dbReference>
<feature type="compositionally biased region" description="Basic and acidic residues" evidence="3">
    <location>
        <begin position="180"/>
        <end position="200"/>
    </location>
</feature>
<dbReference type="EMBL" id="WVTA01000005">
    <property type="protein sequence ID" value="KAK3210028.1"/>
    <property type="molecule type" value="Genomic_DNA"/>
</dbReference>
<dbReference type="GO" id="GO:0071008">
    <property type="term" value="C:U2-type post-mRNA release spliceosomal complex"/>
    <property type="evidence" value="ECO:0007669"/>
    <property type="project" value="TreeGrafter"/>
</dbReference>
<dbReference type="InterPro" id="IPR022783">
    <property type="entry name" value="GCFC_dom"/>
</dbReference>
<dbReference type="GO" id="GO:0003676">
    <property type="term" value="F:nucleic acid binding"/>
    <property type="evidence" value="ECO:0007669"/>
    <property type="project" value="InterPro"/>
</dbReference>
<reference evidence="5 6" key="1">
    <citation type="submission" date="2021-02" db="EMBL/GenBank/DDBJ databases">
        <title>Genome assembly of Pseudopithomyces chartarum.</title>
        <authorList>
            <person name="Jauregui R."/>
            <person name="Singh J."/>
            <person name="Voisey C."/>
        </authorList>
    </citation>
    <scope>NUCLEOTIDE SEQUENCE [LARGE SCALE GENOMIC DNA]</scope>
    <source>
        <strain evidence="5 6">AGR01</strain>
    </source>
</reference>
<accession>A0AAN6M0K9</accession>
<evidence type="ECO:0000259" key="4">
    <source>
        <dbReference type="PROSITE" id="PS50174"/>
    </source>
</evidence>
<evidence type="ECO:0000313" key="5">
    <source>
        <dbReference type="EMBL" id="KAK3210028.1"/>
    </source>
</evidence>
<evidence type="ECO:0000256" key="3">
    <source>
        <dbReference type="SAM" id="MobiDB-lite"/>
    </source>
</evidence>
<dbReference type="SMART" id="SM00443">
    <property type="entry name" value="G_patch"/>
    <property type="match status" value="1"/>
</dbReference>
<name>A0AAN6M0K9_9PLEO</name>
<feature type="region of interest" description="Disordered" evidence="3">
    <location>
        <begin position="77"/>
        <end position="134"/>
    </location>
</feature>
<feature type="region of interest" description="Disordered" evidence="3">
    <location>
        <begin position="172"/>
        <end position="237"/>
    </location>
</feature>
<feature type="region of interest" description="Disordered" evidence="3">
    <location>
        <begin position="687"/>
        <end position="726"/>
    </location>
</feature>
<feature type="compositionally biased region" description="Low complexity" evidence="3">
    <location>
        <begin position="225"/>
        <end position="234"/>
    </location>
</feature>
<gene>
    <name evidence="5" type="ORF">GRF29_44g1405462</name>
</gene>
<dbReference type="Pfam" id="PF01585">
    <property type="entry name" value="G-patch"/>
    <property type="match status" value="1"/>
</dbReference>
<evidence type="ECO:0000256" key="1">
    <source>
        <dbReference type="ARBA" id="ARBA00010900"/>
    </source>
</evidence>
<evidence type="ECO:0000313" key="6">
    <source>
        <dbReference type="Proteomes" id="UP001280581"/>
    </source>
</evidence>
<feature type="compositionally biased region" description="Low complexity" evidence="3">
    <location>
        <begin position="82"/>
        <end position="97"/>
    </location>
</feature>
<dbReference type="Proteomes" id="UP001280581">
    <property type="component" value="Unassembled WGS sequence"/>
</dbReference>
<feature type="domain" description="G-patch" evidence="4">
    <location>
        <begin position="131"/>
        <end position="177"/>
    </location>
</feature>
<proteinExistence type="inferred from homology"/>
<evidence type="ECO:0000256" key="2">
    <source>
        <dbReference type="SAM" id="Coils"/>
    </source>
</evidence>
<organism evidence="5 6">
    <name type="scientific">Pseudopithomyces chartarum</name>
    <dbReference type="NCBI Taxonomy" id="1892770"/>
    <lineage>
        <taxon>Eukaryota</taxon>
        <taxon>Fungi</taxon>
        <taxon>Dikarya</taxon>
        <taxon>Ascomycota</taxon>
        <taxon>Pezizomycotina</taxon>
        <taxon>Dothideomycetes</taxon>
        <taxon>Pleosporomycetidae</taxon>
        <taxon>Pleosporales</taxon>
        <taxon>Massarineae</taxon>
        <taxon>Didymosphaeriaceae</taxon>
        <taxon>Pseudopithomyces</taxon>
    </lineage>
</organism>
<protein>
    <recommendedName>
        <fullName evidence="4">G-patch domain-containing protein</fullName>
    </recommendedName>
</protein>
<keyword evidence="2" id="KW-0175">Coiled coil</keyword>